<dbReference type="EMBL" id="CP007243">
    <property type="protein sequence ID" value="AIA31016.1"/>
    <property type="molecule type" value="Genomic_DNA"/>
</dbReference>
<dbReference type="OrthoDB" id="9813204at2"/>
<dbReference type="RefSeq" id="WP_014961759.1">
    <property type="nucleotide sequence ID" value="NZ_CP007243.1"/>
</dbReference>
<dbReference type="KEGG" id="lfp:Y981_10535"/>
<evidence type="ECO:0000256" key="1">
    <source>
        <dbReference type="SAM" id="Phobius"/>
    </source>
</evidence>
<keyword evidence="1" id="KW-1133">Transmembrane helix</keyword>
<dbReference type="AlphaFoldDB" id="A0A059Y0F0"/>
<gene>
    <name evidence="2" type="ORF">Y981_10535</name>
</gene>
<dbReference type="HOGENOM" id="CLU_1775119_0_0_0"/>
<keyword evidence="1" id="KW-0812">Transmembrane</keyword>
<reference evidence="2 3" key="2">
    <citation type="journal article" date="2015" name="Biomed. Res. Int.">
        <title>Effects of Arsenite Resistance on the Growth and Functional Gene Expression of Leptospirillum ferriphilum and Acidithiobacillus thiooxidans in Pure Culture and Coculture.</title>
        <authorList>
            <person name="Jiang H."/>
            <person name="Liang Y."/>
            <person name="Yin H."/>
            <person name="Xiao Y."/>
            <person name="Guo X."/>
            <person name="Xu Y."/>
            <person name="Hu Q."/>
            <person name="Liu H."/>
            <person name="Liu X."/>
        </authorList>
    </citation>
    <scope>NUCLEOTIDE SEQUENCE [LARGE SCALE GENOMIC DNA]</scope>
    <source>
        <strain evidence="2 3">YSK</strain>
    </source>
</reference>
<reference evidence="3" key="1">
    <citation type="submission" date="2014-02" db="EMBL/GenBank/DDBJ databases">
        <title>Complete genome sequence and comparative genomic analysis of the nitrogen-fixing bacterium Leptospirillum ferriphilum YSK.</title>
        <authorList>
            <person name="Guo X."/>
            <person name="Yin H."/>
            <person name="Liang Y."/>
            <person name="Hu Q."/>
            <person name="Ma L."/>
            <person name="Xiao Y."/>
            <person name="Zhang X."/>
            <person name="Qiu G."/>
            <person name="Liu X."/>
        </authorList>
    </citation>
    <scope>NUCLEOTIDE SEQUENCE [LARGE SCALE GENOMIC DNA]</scope>
    <source>
        <strain evidence="3">YSK</strain>
    </source>
</reference>
<proteinExistence type="predicted"/>
<evidence type="ECO:0000313" key="2">
    <source>
        <dbReference type="EMBL" id="AIA31016.1"/>
    </source>
</evidence>
<keyword evidence="1" id="KW-0472">Membrane</keyword>
<sequence length="146" mass="16210">MSERKIAIGSIFVLFFLSVGILTYQEGEISDLTNKLHQAKVRSEAQSGKPLSFSEKTAPSSSSGSYELDVFKATSAIADFQPMLPPEISRGMTWTLKSRERLHFIGGNLVILELQNARGNVLPVLFQIPDPAQSITWRYLYGFVPS</sequence>
<feature type="transmembrane region" description="Helical" evidence="1">
    <location>
        <begin position="6"/>
        <end position="24"/>
    </location>
</feature>
<evidence type="ECO:0000313" key="3">
    <source>
        <dbReference type="Proteomes" id="UP000027059"/>
    </source>
</evidence>
<accession>A0A059Y0F0</accession>
<keyword evidence="3" id="KW-1185">Reference proteome</keyword>
<organism evidence="2 3">
    <name type="scientific">Leptospirillum ferriphilum YSK</name>
    <dbReference type="NCBI Taxonomy" id="1441628"/>
    <lineage>
        <taxon>Bacteria</taxon>
        <taxon>Pseudomonadati</taxon>
        <taxon>Nitrospirota</taxon>
        <taxon>Nitrospiria</taxon>
        <taxon>Nitrospirales</taxon>
        <taxon>Nitrospiraceae</taxon>
        <taxon>Leptospirillum</taxon>
    </lineage>
</organism>
<protein>
    <submittedName>
        <fullName evidence="2">Uncharacterized protein</fullName>
    </submittedName>
</protein>
<name>A0A059Y0F0_9BACT</name>
<dbReference type="Proteomes" id="UP000027059">
    <property type="component" value="Chromosome"/>
</dbReference>